<dbReference type="SUPFAM" id="SSF46689">
    <property type="entry name" value="Homeodomain-like"/>
    <property type="match status" value="1"/>
</dbReference>
<organism evidence="6 7">
    <name type="scientific">Ottowia flava</name>
    <dbReference type="NCBI Taxonomy" id="2675430"/>
    <lineage>
        <taxon>Bacteria</taxon>
        <taxon>Pseudomonadati</taxon>
        <taxon>Pseudomonadota</taxon>
        <taxon>Betaproteobacteria</taxon>
        <taxon>Burkholderiales</taxon>
        <taxon>Comamonadaceae</taxon>
        <taxon>Ottowia</taxon>
    </lineage>
</organism>
<dbReference type="PANTHER" id="PTHR30055">
    <property type="entry name" value="HTH-TYPE TRANSCRIPTIONAL REGULATOR RUTR"/>
    <property type="match status" value="1"/>
</dbReference>
<dbReference type="PRINTS" id="PR00455">
    <property type="entry name" value="HTHTETR"/>
</dbReference>
<protein>
    <submittedName>
        <fullName evidence="6">TetR/AcrR family transcriptional regulator</fullName>
    </submittedName>
</protein>
<evidence type="ECO:0000256" key="2">
    <source>
        <dbReference type="ARBA" id="ARBA00023125"/>
    </source>
</evidence>
<keyword evidence="2 4" id="KW-0238">DNA-binding</keyword>
<name>A0ABW4KUM6_9BURK</name>
<evidence type="ECO:0000256" key="4">
    <source>
        <dbReference type="PROSITE-ProRule" id="PRU00335"/>
    </source>
</evidence>
<dbReference type="Proteomes" id="UP001597304">
    <property type="component" value="Unassembled WGS sequence"/>
</dbReference>
<gene>
    <name evidence="6" type="ORF">ACFSF0_05370</name>
</gene>
<dbReference type="InterPro" id="IPR001647">
    <property type="entry name" value="HTH_TetR"/>
</dbReference>
<dbReference type="InterPro" id="IPR009057">
    <property type="entry name" value="Homeodomain-like_sf"/>
</dbReference>
<dbReference type="InterPro" id="IPR036271">
    <property type="entry name" value="Tet_transcr_reg_TetR-rel_C_sf"/>
</dbReference>
<evidence type="ECO:0000256" key="3">
    <source>
        <dbReference type="ARBA" id="ARBA00023163"/>
    </source>
</evidence>
<dbReference type="Gene3D" id="1.10.10.60">
    <property type="entry name" value="Homeodomain-like"/>
    <property type="match status" value="1"/>
</dbReference>
<dbReference type="RefSeq" id="WP_147911797.1">
    <property type="nucleotide sequence ID" value="NZ_JBHUEJ010000015.1"/>
</dbReference>
<evidence type="ECO:0000259" key="5">
    <source>
        <dbReference type="PROSITE" id="PS50977"/>
    </source>
</evidence>
<feature type="DNA-binding region" description="H-T-H motif" evidence="4">
    <location>
        <begin position="29"/>
        <end position="48"/>
    </location>
</feature>
<reference evidence="7" key="1">
    <citation type="journal article" date="2019" name="Int. J. Syst. Evol. Microbiol.">
        <title>The Global Catalogue of Microorganisms (GCM) 10K type strain sequencing project: providing services to taxonomists for standard genome sequencing and annotation.</title>
        <authorList>
            <consortium name="The Broad Institute Genomics Platform"/>
            <consortium name="The Broad Institute Genome Sequencing Center for Infectious Disease"/>
            <person name="Wu L."/>
            <person name="Ma J."/>
        </authorList>
    </citation>
    <scope>NUCLEOTIDE SEQUENCE [LARGE SCALE GENOMIC DNA]</scope>
    <source>
        <strain evidence="7">LMG 29247</strain>
    </source>
</reference>
<dbReference type="SUPFAM" id="SSF48498">
    <property type="entry name" value="Tetracyclin repressor-like, C-terminal domain"/>
    <property type="match status" value="1"/>
</dbReference>
<evidence type="ECO:0000313" key="7">
    <source>
        <dbReference type="Proteomes" id="UP001597304"/>
    </source>
</evidence>
<keyword evidence="1" id="KW-0805">Transcription regulation</keyword>
<proteinExistence type="predicted"/>
<dbReference type="EMBL" id="JBHUEJ010000015">
    <property type="protein sequence ID" value="MFD1710023.1"/>
    <property type="molecule type" value="Genomic_DNA"/>
</dbReference>
<dbReference type="InterPro" id="IPR050109">
    <property type="entry name" value="HTH-type_TetR-like_transc_reg"/>
</dbReference>
<sequence>MARPSRQQDQALLASGAALYPELGCAGLSVRAVAAHAGVTAGMFHYHFESKEDFLRQVLQGFYEELFSQMSTPAQRPGPPLERLHSALGAIARFVREHAPLLRRVLSDAQAGHAVVTEFIQRNLPRHVELVLGLLAEAEARGQLAPRPPLLRASFLFGAVMAPVLAASAMRDTGLLPAFAQPLVQPQVLSDAAIDERIGLALRALRSGALHDTT</sequence>
<feature type="domain" description="HTH tetR-type" evidence="5">
    <location>
        <begin position="6"/>
        <end position="66"/>
    </location>
</feature>
<dbReference type="PANTHER" id="PTHR30055:SF234">
    <property type="entry name" value="HTH-TYPE TRANSCRIPTIONAL REGULATOR BETI"/>
    <property type="match status" value="1"/>
</dbReference>
<dbReference type="PROSITE" id="PS50977">
    <property type="entry name" value="HTH_TETR_2"/>
    <property type="match status" value="1"/>
</dbReference>
<comment type="caution">
    <text evidence="6">The sequence shown here is derived from an EMBL/GenBank/DDBJ whole genome shotgun (WGS) entry which is preliminary data.</text>
</comment>
<accession>A0ABW4KUM6</accession>
<keyword evidence="7" id="KW-1185">Reference proteome</keyword>
<dbReference type="Pfam" id="PF00440">
    <property type="entry name" value="TetR_N"/>
    <property type="match status" value="1"/>
</dbReference>
<evidence type="ECO:0000256" key="1">
    <source>
        <dbReference type="ARBA" id="ARBA00023015"/>
    </source>
</evidence>
<dbReference type="Gene3D" id="1.10.357.10">
    <property type="entry name" value="Tetracycline Repressor, domain 2"/>
    <property type="match status" value="1"/>
</dbReference>
<evidence type="ECO:0000313" key="6">
    <source>
        <dbReference type="EMBL" id="MFD1710023.1"/>
    </source>
</evidence>
<keyword evidence="3" id="KW-0804">Transcription</keyword>